<organism evidence="3 4">
    <name type="scientific">Pseudoalteromonas piscicida</name>
    <dbReference type="NCBI Taxonomy" id="43662"/>
    <lineage>
        <taxon>Bacteria</taxon>
        <taxon>Pseudomonadati</taxon>
        <taxon>Pseudomonadota</taxon>
        <taxon>Gammaproteobacteria</taxon>
        <taxon>Alteromonadales</taxon>
        <taxon>Pseudoalteromonadaceae</taxon>
        <taxon>Pseudoalteromonas</taxon>
    </lineage>
</organism>
<dbReference type="KEGG" id="ppis:B1L02_16680"/>
<proteinExistence type="predicted"/>
<accession>A0AAD0W630</accession>
<feature type="region of interest" description="Disordered" evidence="1">
    <location>
        <begin position="67"/>
        <end position="86"/>
    </location>
</feature>
<evidence type="ECO:0000313" key="3">
    <source>
        <dbReference type="EMBL" id="AXR03543.1"/>
    </source>
</evidence>
<evidence type="ECO:0000256" key="1">
    <source>
        <dbReference type="SAM" id="MobiDB-lite"/>
    </source>
</evidence>
<feature type="compositionally biased region" description="Polar residues" evidence="1">
    <location>
        <begin position="74"/>
        <end position="86"/>
    </location>
</feature>
<evidence type="ECO:0000256" key="2">
    <source>
        <dbReference type="SAM" id="SignalP"/>
    </source>
</evidence>
<name>A0AAD0W630_PSEO7</name>
<dbReference type="EMBL" id="CP031761">
    <property type="protein sequence ID" value="AXR03543.1"/>
    <property type="molecule type" value="Genomic_DNA"/>
</dbReference>
<evidence type="ECO:0000313" key="4">
    <source>
        <dbReference type="Proteomes" id="UP000258102"/>
    </source>
</evidence>
<dbReference type="Proteomes" id="UP000258102">
    <property type="component" value="Chromosome 1"/>
</dbReference>
<feature type="signal peptide" evidence="2">
    <location>
        <begin position="1"/>
        <end position="24"/>
    </location>
</feature>
<evidence type="ECO:0008006" key="5">
    <source>
        <dbReference type="Google" id="ProtNLM"/>
    </source>
</evidence>
<keyword evidence="2" id="KW-0732">Signal</keyword>
<dbReference type="RefSeq" id="WP_088531922.1">
    <property type="nucleotide sequence ID" value="NZ_CP021646.1"/>
</dbReference>
<protein>
    <recommendedName>
        <fullName evidence="5">Lipoprotein</fullName>
    </recommendedName>
</protein>
<sequence>MKIAGVCVVLLLLLSGCNSTTESAKNNNESTIAKNQEDLYCKQDIITGSKFTKRRCRTKDQIEHDRRAAKDMLNRQQSTVGVQGGQ</sequence>
<dbReference type="PROSITE" id="PS51257">
    <property type="entry name" value="PROKAR_LIPOPROTEIN"/>
    <property type="match status" value="1"/>
</dbReference>
<feature type="chain" id="PRO_5042135959" description="Lipoprotein" evidence="2">
    <location>
        <begin position="25"/>
        <end position="86"/>
    </location>
</feature>
<gene>
    <name evidence="3" type="ORF">D0511_16740</name>
</gene>
<reference evidence="3 4" key="1">
    <citation type="submission" date="2018-08" db="EMBL/GenBank/DDBJ databases">
        <title>Whole Genome Sequences of Two Pseudoalteromonas piscicida Strains, DE1-A and DE2-A, which Exhibit Strong Antibacterial Activity against Vibrio vulnificus.</title>
        <authorList>
            <person name="Richards G.P."/>
            <person name="Needleman D.S."/>
            <person name="Watson M.A."/>
            <person name="Polson S.W."/>
        </authorList>
    </citation>
    <scope>NUCLEOTIDE SEQUENCE [LARGE SCALE GENOMIC DNA]</scope>
    <source>
        <strain evidence="3 4">DE2-A</strain>
    </source>
</reference>
<dbReference type="AlphaFoldDB" id="A0AAD0W630"/>